<accession>A0AAD4MLT6</accession>
<keyword evidence="2" id="KW-0472">Membrane</keyword>
<keyword evidence="2" id="KW-0812">Transmembrane</keyword>
<proteinExistence type="predicted"/>
<dbReference type="InterPro" id="IPR029044">
    <property type="entry name" value="Nucleotide-diphossugar_trans"/>
</dbReference>
<feature type="region of interest" description="Disordered" evidence="1">
    <location>
        <begin position="87"/>
        <end position="116"/>
    </location>
</feature>
<dbReference type="SUPFAM" id="SSF53448">
    <property type="entry name" value="Nucleotide-diphospho-sugar transferases"/>
    <property type="match status" value="1"/>
</dbReference>
<sequence length="385" mass="44058">MCSFLARVMSRFRYSYSHPDRNDVERGGGTLIILYATRLLTSKVVRVIGIISILLLVVIICYPHLSGDNIYALRPYEGENSLTHTVTESGILPNESTKRPRSGVLPNESSKRPESRVVANESSDALDWSRFAYVQYVTNKIYLCNSLMLFERLHSLGAKADKLMMYPSHFDVESDTEEARLIRQARDQYGVKLMPIQTMDELFLAPSSPVAMPRAYWLGFDKRFLSAQIVLIEPSKTEFDRLMRAMRVAKADDYDMDIVNNLYKDSALILPHRPYNLLTGEFRATNHAGYLGNPEEKWDPDAVLKEAKFLHFSDWPVPKKEQPKCEKDPNTGQENCRNRELWLGFYSDFKRRRQEVCTLGLAKRASTLNPGTLNPRMTPNTSKTA</sequence>
<dbReference type="EMBL" id="JAKKPZ010000530">
    <property type="protein sequence ID" value="KAI1694279.1"/>
    <property type="molecule type" value="Genomic_DNA"/>
</dbReference>
<evidence type="ECO:0000313" key="3">
    <source>
        <dbReference type="EMBL" id="KAI1694279.1"/>
    </source>
</evidence>
<name>A0AAD4MLT6_9BILA</name>
<comment type="caution">
    <text evidence="3">The sequence shown here is derived from an EMBL/GenBank/DDBJ whole genome shotgun (WGS) entry which is preliminary data.</text>
</comment>
<dbReference type="Proteomes" id="UP001201812">
    <property type="component" value="Unassembled WGS sequence"/>
</dbReference>
<evidence type="ECO:0000313" key="4">
    <source>
        <dbReference type="Proteomes" id="UP001201812"/>
    </source>
</evidence>
<keyword evidence="2" id="KW-1133">Transmembrane helix</keyword>
<dbReference type="Gene3D" id="3.90.550.10">
    <property type="entry name" value="Spore Coat Polysaccharide Biosynthesis Protein SpsA, Chain A"/>
    <property type="match status" value="1"/>
</dbReference>
<organism evidence="3 4">
    <name type="scientific">Ditylenchus destructor</name>
    <dbReference type="NCBI Taxonomy" id="166010"/>
    <lineage>
        <taxon>Eukaryota</taxon>
        <taxon>Metazoa</taxon>
        <taxon>Ecdysozoa</taxon>
        <taxon>Nematoda</taxon>
        <taxon>Chromadorea</taxon>
        <taxon>Rhabditida</taxon>
        <taxon>Tylenchina</taxon>
        <taxon>Tylenchomorpha</taxon>
        <taxon>Sphaerularioidea</taxon>
        <taxon>Anguinidae</taxon>
        <taxon>Anguininae</taxon>
        <taxon>Ditylenchus</taxon>
    </lineage>
</organism>
<keyword evidence="4" id="KW-1185">Reference proteome</keyword>
<gene>
    <name evidence="3" type="ORF">DdX_20198</name>
</gene>
<feature type="transmembrane region" description="Helical" evidence="2">
    <location>
        <begin position="44"/>
        <end position="65"/>
    </location>
</feature>
<evidence type="ECO:0000256" key="1">
    <source>
        <dbReference type="SAM" id="MobiDB-lite"/>
    </source>
</evidence>
<dbReference type="AlphaFoldDB" id="A0AAD4MLT6"/>
<reference evidence="3" key="1">
    <citation type="submission" date="2022-01" db="EMBL/GenBank/DDBJ databases">
        <title>Genome Sequence Resource for Two Populations of Ditylenchus destructor, the Migratory Endoparasitic Phytonematode.</title>
        <authorList>
            <person name="Zhang H."/>
            <person name="Lin R."/>
            <person name="Xie B."/>
        </authorList>
    </citation>
    <scope>NUCLEOTIDE SEQUENCE</scope>
    <source>
        <strain evidence="3">BazhouSP</strain>
    </source>
</reference>
<protein>
    <submittedName>
        <fullName evidence="3">Glucose N-acetyltransferase 1</fullName>
    </submittedName>
</protein>
<evidence type="ECO:0000256" key="2">
    <source>
        <dbReference type="SAM" id="Phobius"/>
    </source>
</evidence>